<proteinExistence type="predicted"/>
<name>A0ABY2DFK6_9GAMM</name>
<keyword evidence="2 5" id="KW-0378">Hydrolase</keyword>
<evidence type="ECO:0000313" key="5">
    <source>
        <dbReference type="EMBL" id="TDB05442.1"/>
    </source>
</evidence>
<reference evidence="5 6" key="1">
    <citation type="submission" date="2019-03" db="EMBL/GenBank/DDBJ databases">
        <title>Halomonas marinisediminis sp. nov., a moderately halophilic bacterium isolated from the Bohai Gulf.</title>
        <authorList>
            <person name="Ji X."/>
        </authorList>
    </citation>
    <scope>NUCLEOTIDE SEQUENCE [LARGE SCALE GENOMIC DNA]</scope>
    <source>
        <strain evidence="5 6">204</strain>
    </source>
</reference>
<dbReference type="InterPro" id="IPR010016">
    <property type="entry name" value="PxpB"/>
</dbReference>
<keyword evidence="1" id="KW-0547">Nucleotide-binding</keyword>
<evidence type="ECO:0000256" key="2">
    <source>
        <dbReference type="ARBA" id="ARBA00022801"/>
    </source>
</evidence>
<protein>
    <submittedName>
        <fullName evidence="5">Allophanate hydrolase subunit 1</fullName>
    </submittedName>
</protein>
<gene>
    <name evidence="5" type="ORF">E0702_00300</name>
</gene>
<accession>A0ABY2DFK6</accession>
<evidence type="ECO:0000256" key="1">
    <source>
        <dbReference type="ARBA" id="ARBA00022741"/>
    </source>
</evidence>
<feature type="domain" description="Carboxyltransferase" evidence="4">
    <location>
        <begin position="12"/>
        <end position="218"/>
    </location>
</feature>
<keyword evidence="6" id="KW-1185">Reference proteome</keyword>
<dbReference type="Gene3D" id="3.30.1360.40">
    <property type="match status" value="1"/>
</dbReference>
<evidence type="ECO:0000313" key="6">
    <source>
        <dbReference type="Proteomes" id="UP000294823"/>
    </source>
</evidence>
<dbReference type="SMART" id="SM00796">
    <property type="entry name" value="AHS1"/>
    <property type="match status" value="1"/>
</dbReference>
<evidence type="ECO:0000259" key="4">
    <source>
        <dbReference type="SMART" id="SM00796"/>
    </source>
</evidence>
<dbReference type="SUPFAM" id="SSF160467">
    <property type="entry name" value="PH0987 N-terminal domain-like"/>
    <property type="match status" value="1"/>
</dbReference>
<dbReference type="SUPFAM" id="SSF50891">
    <property type="entry name" value="Cyclophilin-like"/>
    <property type="match status" value="1"/>
</dbReference>
<dbReference type="Proteomes" id="UP000294823">
    <property type="component" value="Unassembled WGS sequence"/>
</dbReference>
<dbReference type="InterPro" id="IPR003833">
    <property type="entry name" value="CT_C_D"/>
</dbReference>
<dbReference type="RefSeq" id="WP_132040969.1">
    <property type="nucleotide sequence ID" value="NZ_SLTR01000001.1"/>
</dbReference>
<dbReference type="InterPro" id="IPR029000">
    <property type="entry name" value="Cyclophilin-like_dom_sf"/>
</dbReference>
<comment type="caution">
    <text evidence="5">The sequence shown here is derived from an EMBL/GenBank/DDBJ whole genome shotgun (WGS) entry which is preliminary data.</text>
</comment>
<dbReference type="PANTHER" id="PTHR34698:SF2">
    <property type="entry name" value="5-OXOPROLINASE SUBUNIT B"/>
    <property type="match status" value="1"/>
</dbReference>
<sequence length="253" mass="27767">MSQAPNSGLPTPRIESAGLDGWLVRLFPTIEEANLAWLGALARRCETAFGEALIDLVPSYTTLLVVFDPLRLTPESARRRLADLLADLLADPAPEQETEAGELHELLTWYDPSVGPDLERVAQHANMSLEAVIDCHAGQTYRVFALGFAPGFAFMGLLDRRLEVPRLDTPRQRVPVNSVAIAGRQTAAYPAVSPGGWNLLGRTTARLFDRDREGFSLLRVGDRVRFVPVDRATFERHGGDATPMETRPRGAGI</sequence>
<dbReference type="PANTHER" id="PTHR34698">
    <property type="entry name" value="5-OXOPROLINASE SUBUNIT B"/>
    <property type="match status" value="1"/>
</dbReference>
<dbReference type="EMBL" id="SLTR01000001">
    <property type="protein sequence ID" value="TDB05442.1"/>
    <property type="molecule type" value="Genomic_DNA"/>
</dbReference>
<keyword evidence="3" id="KW-0067">ATP-binding</keyword>
<dbReference type="Gene3D" id="2.40.100.10">
    <property type="entry name" value="Cyclophilin-like"/>
    <property type="match status" value="1"/>
</dbReference>
<dbReference type="GO" id="GO:0016787">
    <property type="term" value="F:hydrolase activity"/>
    <property type="evidence" value="ECO:0007669"/>
    <property type="project" value="UniProtKB-KW"/>
</dbReference>
<evidence type="ECO:0000256" key="3">
    <source>
        <dbReference type="ARBA" id="ARBA00022840"/>
    </source>
</evidence>
<dbReference type="Pfam" id="PF02682">
    <property type="entry name" value="CT_C_D"/>
    <property type="match status" value="1"/>
</dbReference>
<organism evidence="5 6">
    <name type="scientific">Halomonas marinisediminis</name>
    <dbReference type="NCBI Taxonomy" id="2546095"/>
    <lineage>
        <taxon>Bacteria</taxon>
        <taxon>Pseudomonadati</taxon>
        <taxon>Pseudomonadota</taxon>
        <taxon>Gammaproteobacteria</taxon>
        <taxon>Oceanospirillales</taxon>
        <taxon>Halomonadaceae</taxon>
        <taxon>Halomonas</taxon>
    </lineage>
</organism>